<proteinExistence type="predicted"/>
<feature type="domain" description="Glycosyl transferase family 28 C-terminal" evidence="2">
    <location>
        <begin position="226"/>
        <end position="276"/>
    </location>
</feature>
<dbReference type="Gene3D" id="3.40.50.2000">
    <property type="entry name" value="Glycogen Phosphorylase B"/>
    <property type="match status" value="1"/>
</dbReference>
<dbReference type="PANTHER" id="PTHR21015">
    <property type="entry name" value="UDP-N-ACETYLGLUCOSAMINE--N-ACETYLMURAMYL-(PENTAPEPTIDE) PYROPHOSPHORYL-UNDECAPRENOL N-ACETYLGLUCOSAMINE TRANSFERASE 1"/>
    <property type="match status" value="1"/>
</dbReference>
<name>A0ABP8XYH9_9ACTN</name>
<dbReference type="EMBL" id="BAABKM010000004">
    <property type="protein sequence ID" value="GAA4718101.1"/>
    <property type="molecule type" value="Genomic_DNA"/>
</dbReference>
<sequence length="324" mass="35302">MIGYYVHHHGRGHLHRALALAAALDEPVTGLSSLPAPAGWSGPWVQLERDDIAPTAVDPTAHGRLHWVPRGDAGLSTRTAQISAWLDEHRPRVLVADVSVEVALLGRLHGVPVVTVVLPGQRADAAHQLGFDISTHLVAMWPPEAQNMLPGLPTASRERVRPLGALSRYPVRLPTSRRPGPPRVVLMTGGGGDDLTPDRIDSARRQSEQWEWVVLGRHGRWSEDPRADVHDADVVITNAGQNSLAEIAAARTAAIVIPQDRPYDEQRTSAAALAAGGWPVLVEDRFPDRGWSERLRRAQHLDGDAWSSWCDGRAAERLAELISS</sequence>
<comment type="caution">
    <text evidence="3">The sequence shown here is derived from an EMBL/GenBank/DDBJ whole genome shotgun (WGS) entry which is preliminary data.</text>
</comment>
<dbReference type="PANTHER" id="PTHR21015:SF22">
    <property type="entry name" value="GLYCOSYLTRANSFERASE"/>
    <property type="match status" value="1"/>
</dbReference>
<dbReference type="Pfam" id="PF04101">
    <property type="entry name" value="Glyco_tran_28_C"/>
    <property type="match status" value="1"/>
</dbReference>
<evidence type="ECO:0000259" key="2">
    <source>
        <dbReference type="Pfam" id="PF04101"/>
    </source>
</evidence>
<evidence type="ECO:0000256" key="1">
    <source>
        <dbReference type="SAM" id="MobiDB-lite"/>
    </source>
</evidence>
<accession>A0ABP8XYH9</accession>
<organism evidence="3 4">
    <name type="scientific">Nocardioides conyzicola</name>
    <dbReference type="NCBI Taxonomy" id="1651781"/>
    <lineage>
        <taxon>Bacteria</taxon>
        <taxon>Bacillati</taxon>
        <taxon>Actinomycetota</taxon>
        <taxon>Actinomycetes</taxon>
        <taxon>Propionibacteriales</taxon>
        <taxon>Nocardioidaceae</taxon>
        <taxon>Nocardioides</taxon>
    </lineage>
</organism>
<dbReference type="SUPFAM" id="SSF53756">
    <property type="entry name" value="UDP-Glycosyltransferase/glycogen phosphorylase"/>
    <property type="match status" value="1"/>
</dbReference>
<protein>
    <recommendedName>
        <fullName evidence="2">Glycosyl transferase family 28 C-terminal domain-containing protein</fullName>
    </recommendedName>
</protein>
<evidence type="ECO:0000313" key="4">
    <source>
        <dbReference type="Proteomes" id="UP001499974"/>
    </source>
</evidence>
<reference evidence="4" key="1">
    <citation type="journal article" date="2019" name="Int. J. Syst. Evol. Microbiol.">
        <title>The Global Catalogue of Microorganisms (GCM) 10K type strain sequencing project: providing services to taxonomists for standard genome sequencing and annotation.</title>
        <authorList>
            <consortium name="The Broad Institute Genomics Platform"/>
            <consortium name="The Broad Institute Genome Sequencing Center for Infectious Disease"/>
            <person name="Wu L."/>
            <person name="Ma J."/>
        </authorList>
    </citation>
    <scope>NUCLEOTIDE SEQUENCE [LARGE SCALE GENOMIC DNA]</scope>
    <source>
        <strain evidence="4">JCM 18531</strain>
    </source>
</reference>
<gene>
    <name evidence="3" type="ORF">GCM10023349_42510</name>
</gene>
<keyword evidence="4" id="KW-1185">Reference proteome</keyword>
<dbReference type="InterPro" id="IPR007235">
    <property type="entry name" value="Glyco_trans_28_C"/>
</dbReference>
<feature type="region of interest" description="Disordered" evidence="1">
    <location>
        <begin position="171"/>
        <end position="198"/>
    </location>
</feature>
<dbReference type="RefSeq" id="WP_345523686.1">
    <property type="nucleotide sequence ID" value="NZ_BAABKM010000004.1"/>
</dbReference>
<dbReference type="Proteomes" id="UP001499974">
    <property type="component" value="Unassembled WGS sequence"/>
</dbReference>
<evidence type="ECO:0000313" key="3">
    <source>
        <dbReference type="EMBL" id="GAA4718101.1"/>
    </source>
</evidence>